<feature type="region of interest" description="Disordered" evidence="4">
    <location>
        <begin position="407"/>
        <end position="438"/>
    </location>
</feature>
<dbReference type="InterPro" id="IPR050776">
    <property type="entry name" value="Ank_Repeat/CDKN_Inhibitor"/>
</dbReference>
<dbReference type="Gene3D" id="1.25.40.20">
    <property type="entry name" value="Ankyrin repeat-containing domain"/>
    <property type="match status" value="1"/>
</dbReference>
<gene>
    <name evidence="5" type="ORF">GDO81_008619</name>
</gene>
<dbReference type="GO" id="GO:0004861">
    <property type="term" value="F:cyclin-dependent protein serine/threonine kinase inhibitor activity"/>
    <property type="evidence" value="ECO:0007669"/>
    <property type="project" value="TreeGrafter"/>
</dbReference>
<dbReference type="GO" id="GO:2000045">
    <property type="term" value="P:regulation of G1/S transition of mitotic cell cycle"/>
    <property type="evidence" value="ECO:0007669"/>
    <property type="project" value="TreeGrafter"/>
</dbReference>
<evidence type="ECO:0008006" key="7">
    <source>
        <dbReference type="Google" id="ProtNLM"/>
    </source>
</evidence>
<dbReference type="GO" id="GO:0008285">
    <property type="term" value="P:negative regulation of cell population proliferation"/>
    <property type="evidence" value="ECO:0007669"/>
    <property type="project" value="TreeGrafter"/>
</dbReference>
<proteinExistence type="predicted"/>
<accession>A0AAV7CG92</accession>
<dbReference type="PROSITE" id="PS50297">
    <property type="entry name" value="ANK_REP_REGION"/>
    <property type="match status" value="1"/>
</dbReference>
<feature type="compositionally biased region" description="Basic and acidic residues" evidence="4">
    <location>
        <begin position="414"/>
        <end position="430"/>
    </location>
</feature>
<dbReference type="PANTHER" id="PTHR24201:SF8">
    <property type="entry name" value="CYCLIN-DEPENDENT KINASE 4 INHIBITOR B"/>
    <property type="match status" value="1"/>
</dbReference>
<comment type="caution">
    <text evidence="5">The sequence shown here is derived from an EMBL/GenBank/DDBJ whole genome shotgun (WGS) entry which is preliminary data.</text>
</comment>
<evidence type="ECO:0000313" key="6">
    <source>
        <dbReference type="Proteomes" id="UP000824782"/>
    </source>
</evidence>
<feature type="repeat" description="ANK" evidence="3">
    <location>
        <begin position="86"/>
        <end position="118"/>
    </location>
</feature>
<dbReference type="Pfam" id="PF12796">
    <property type="entry name" value="Ank_2"/>
    <property type="match status" value="1"/>
</dbReference>
<sequence>MLKVSGKPKEENSGTQALLEAMSNDQMHLARFILDALDGKIVNTRGGDLSRTPLICSALLPEPRSRQRYMQLLLERGAEVNSRDRAGRTALSYSCERGHLQEVKILVQNGADPEIPDLWGNTALIYASVSGHAPVLDFLARAFKRLGLQIDRANRVGNSALDVARYLGYKDCELALCGGTIGRKNDTHTTSACPCNEQQTSSHGGAHSFLLGRSRSLATHRHLESMDSIEEEDGDKGNSDASALGFSNVLNPRPRSFSLQYGGRLGERKGTGLYLPALSSASIQISTNLYSPRPGKQHEPSLAPLPGPLGILLTPLSANPPTKHLGAKDHLPGCSKDTGPCRFNDTYYQKRSSLPSTLLSPTPPDREQLGNRNKNAAPPLPPVASSNPFTVLGNKLFRRFTFPEFKKQQATQSVEEKSHDRDSEAPKEPGCRLMARSETFPFSKTHPRVVSKPSVDSISSVKCEFDFQQQSGS</sequence>
<dbReference type="SUPFAM" id="SSF48403">
    <property type="entry name" value="Ankyrin repeat"/>
    <property type="match status" value="1"/>
</dbReference>
<keyword evidence="2 3" id="KW-0040">ANK repeat</keyword>
<evidence type="ECO:0000256" key="1">
    <source>
        <dbReference type="ARBA" id="ARBA00022737"/>
    </source>
</evidence>
<dbReference type="InterPro" id="IPR002110">
    <property type="entry name" value="Ankyrin_rpt"/>
</dbReference>
<evidence type="ECO:0000256" key="4">
    <source>
        <dbReference type="SAM" id="MobiDB-lite"/>
    </source>
</evidence>
<evidence type="ECO:0000256" key="2">
    <source>
        <dbReference type="ARBA" id="ARBA00023043"/>
    </source>
</evidence>
<evidence type="ECO:0000256" key="3">
    <source>
        <dbReference type="PROSITE-ProRule" id="PRU00023"/>
    </source>
</evidence>
<dbReference type="PROSITE" id="PS50088">
    <property type="entry name" value="ANK_REPEAT"/>
    <property type="match status" value="1"/>
</dbReference>
<organism evidence="5 6">
    <name type="scientific">Engystomops pustulosus</name>
    <name type="common">Tungara frog</name>
    <name type="synonym">Physalaemus pustulosus</name>
    <dbReference type="NCBI Taxonomy" id="76066"/>
    <lineage>
        <taxon>Eukaryota</taxon>
        <taxon>Metazoa</taxon>
        <taxon>Chordata</taxon>
        <taxon>Craniata</taxon>
        <taxon>Vertebrata</taxon>
        <taxon>Euteleostomi</taxon>
        <taxon>Amphibia</taxon>
        <taxon>Batrachia</taxon>
        <taxon>Anura</taxon>
        <taxon>Neobatrachia</taxon>
        <taxon>Hyloidea</taxon>
        <taxon>Leptodactylidae</taxon>
        <taxon>Leiuperinae</taxon>
        <taxon>Engystomops</taxon>
    </lineage>
</organism>
<dbReference type="AlphaFoldDB" id="A0AAV7CG92"/>
<dbReference type="EMBL" id="WNYA01000003">
    <property type="protein sequence ID" value="KAG8583968.1"/>
    <property type="molecule type" value="Genomic_DNA"/>
</dbReference>
<evidence type="ECO:0000313" key="5">
    <source>
        <dbReference type="EMBL" id="KAG8583968.1"/>
    </source>
</evidence>
<dbReference type="InterPro" id="IPR036770">
    <property type="entry name" value="Ankyrin_rpt-contain_sf"/>
</dbReference>
<feature type="region of interest" description="Disordered" evidence="4">
    <location>
        <begin position="352"/>
        <end position="386"/>
    </location>
</feature>
<dbReference type="GO" id="GO:0019901">
    <property type="term" value="F:protein kinase binding"/>
    <property type="evidence" value="ECO:0007669"/>
    <property type="project" value="TreeGrafter"/>
</dbReference>
<dbReference type="SMART" id="SM00248">
    <property type="entry name" value="ANK"/>
    <property type="match status" value="4"/>
</dbReference>
<dbReference type="GO" id="GO:0005737">
    <property type="term" value="C:cytoplasm"/>
    <property type="evidence" value="ECO:0007669"/>
    <property type="project" value="TreeGrafter"/>
</dbReference>
<feature type="region of interest" description="Disordered" evidence="4">
    <location>
        <begin position="226"/>
        <end position="247"/>
    </location>
</feature>
<keyword evidence="6" id="KW-1185">Reference proteome</keyword>
<protein>
    <recommendedName>
        <fullName evidence="7">Ankyrin repeat domain 63</fullName>
    </recommendedName>
</protein>
<dbReference type="PANTHER" id="PTHR24201">
    <property type="entry name" value="ANK_REP_REGION DOMAIN-CONTAINING PROTEIN"/>
    <property type="match status" value="1"/>
</dbReference>
<keyword evidence="1" id="KW-0677">Repeat</keyword>
<dbReference type="Proteomes" id="UP000824782">
    <property type="component" value="Unassembled WGS sequence"/>
</dbReference>
<name>A0AAV7CG92_ENGPU</name>
<dbReference type="GO" id="GO:0005634">
    <property type="term" value="C:nucleus"/>
    <property type="evidence" value="ECO:0007669"/>
    <property type="project" value="TreeGrafter"/>
</dbReference>
<reference evidence="5" key="1">
    <citation type="thesis" date="2020" institute="ProQuest LLC" country="789 East Eisenhower Parkway, Ann Arbor, MI, USA">
        <title>Comparative Genomics and Chromosome Evolution.</title>
        <authorList>
            <person name="Mudd A.B."/>
        </authorList>
    </citation>
    <scope>NUCLEOTIDE SEQUENCE</scope>
    <source>
        <strain evidence="5">237g6f4</strain>
        <tissue evidence="5">Blood</tissue>
    </source>
</reference>